<keyword evidence="2" id="KW-1185">Reference proteome</keyword>
<dbReference type="RefSeq" id="WP_154373676.1">
    <property type="nucleotide sequence ID" value="NZ_WKJJ01000006.1"/>
</dbReference>
<evidence type="ECO:0000313" key="2">
    <source>
        <dbReference type="Proteomes" id="UP000446768"/>
    </source>
</evidence>
<gene>
    <name evidence="1" type="ORF">GJ700_11175</name>
</gene>
<sequence>MADQLHNLDQLHEAIRTGLAARLADVPSVFCYPADEGALALPAILIDLVRLAPGRDPGSGELGLRAHFQARIVVDATAPGAALQARGLAARIALALRNENWGLRIGAAQLGGAAADAVQPSGRLAWLLEWTHDIELGEPAWPYPDSTGVALMLGLEPETGPGHESDYWQAGG</sequence>
<evidence type="ECO:0000313" key="1">
    <source>
        <dbReference type="EMBL" id="MRV72276.1"/>
    </source>
</evidence>
<name>A0A7X2ILL7_9BURK</name>
<dbReference type="EMBL" id="WKJJ01000006">
    <property type="protein sequence ID" value="MRV72276.1"/>
    <property type="molecule type" value="Genomic_DNA"/>
</dbReference>
<evidence type="ECO:0008006" key="3">
    <source>
        <dbReference type="Google" id="ProtNLM"/>
    </source>
</evidence>
<accession>A0A7X2ILL7</accession>
<comment type="caution">
    <text evidence="1">The sequence shown here is derived from an EMBL/GenBank/DDBJ whole genome shotgun (WGS) entry which is preliminary data.</text>
</comment>
<proteinExistence type="predicted"/>
<organism evidence="1 2">
    <name type="scientific">Pseudoduganella rivuli</name>
    <dbReference type="NCBI Taxonomy" id="2666085"/>
    <lineage>
        <taxon>Bacteria</taxon>
        <taxon>Pseudomonadati</taxon>
        <taxon>Pseudomonadota</taxon>
        <taxon>Betaproteobacteria</taxon>
        <taxon>Burkholderiales</taxon>
        <taxon>Oxalobacteraceae</taxon>
        <taxon>Telluria group</taxon>
        <taxon>Pseudoduganella</taxon>
    </lineage>
</organism>
<dbReference type="AlphaFoldDB" id="A0A7X2ILL7"/>
<protein>
    <recommendedName>
        <fullName evidence="3">Phage protein</fullName>
    </recommendedName>
</protein>
<dbReference type="Proteomes" id="UP000446768">
    <property type="component" value="Unassembled WGS sequence"/>
</dbReference>
<reference evidence="1 2" key="1">
    <citation type="submission" date="2019-11" db="EMBL/GenBank/DDBJ databases">
        <title>Novel species isolated from a subtropical stream in China.</title>
        <authorList>
            <person name="Lu H."/>
        </authorList>
    </citation>
    <scope>NUCLEOTIDE SEQUENCE [LARGE SCALE GENOMIC DNA]</scope>
    <source>
        <strain evidence="1 2">FT92W</strain>
    </source>
</reference>